<keyword evidence="1" id="KW-0812">Transmembrane</keyword>
<name>A0ABT9YAA7_9FIRM</name>
<organism evidence="2 3">
    <name type="scientific">Pectinatus haikarae</name>
    <dbReference type="NCBI Taxonomy" id="349096"/>
    <lineage>
        <taxon>Bacteria</taxon>
        <taxon>Bacillati</taxon>
        <taxon>Bacillota</taxon>
        <taxon>Negativicutes</taxon>
        <taxon>Selenomonadales</taxon>
        <taxon>Selenomonadaceae</taxon>
        <taxon>Pectinatus</taxon>
    </lineage>
</organism>
<proteinExistence type="predicted"/>
<protein>
    <submittedName>
        <fullName evidence="2">Uncharacterized protein</fullName>
    </submittedName>
</protein>
<feature type="transmembrane region" description="Helical" evidence="1">
    <location>
        <begin position="12"/>
        <end position="34"/>
    </location>
</feature>
<keyword evidence="3" id="KW-1185">Reference proteome</keyword>
<accession>A0ABT9YAA7</accession>
<dbReference type="Proteomes" id="UP001239167">
    <property type="component" value="Unassembled WGS sequence"/>
</dbReference>
<keyword evidence="1" id="KW-0472">Membrane</keyword>
<sequence length="38" mass="4523">MNRKYKYVKGLLYLGINMMLIGIIAFLKTFRLIWIESA</sequence>
<evidence type="ECO:0000313" key="2">
    <source>
        <dbReference type="EMBL" id="MDQ0204656.1"/>
    </source>
</evidence>
<comment type="caution">
    <text evidence="2">The sequence shown here is derived from an EMBL/GenBank/DDBJ whole genome shotgun (WGS) entry which is preliminary data.</text>
</comment>
<evidence type="ECO:0000313" key="3">
    <source>
        <dbReference type="Proteomes" id="UP001239167"/>
    </source>
</evidence>
<evidence type="ECO:0000256" key="1">
    <source>
        <dbReference type="SAM" id="Phobius"/>
    </source>
</evidence>
<keyword evidence="1" id="KW-1133">Transmembrane helix</keyword>
<reference evidence="2 3" key="1">
    <citation type="submission" date="2023-07" db="EMBL/GenBank/DDBJ databases">
        <title>Genomic Encyclopedia of Type Strains, Phase IV (KMG-IV): sequencing the most valuable type-strain genomes for metagenomic binning, comparative biology and taxonomic classification.</title>
        <authorList>
            <person name="Goeker M."/>
        </authorList>
    </citation>
    <scope>NUCLEOTIDE SEQUENCE [LARGE SCALE GENOMIC DNA]</scope>
    <source>
        <strain evidence="2 3">DSM 16980</strain>
    </source>
</reference>
<gene>
    <name evidence="2" type="ORF">J2S01_002388</name>
</gene>
<dbReference type="EMBL" id="JAUSUE010000019">
    <property type="protein sequence ID" value="MDQ0204656.1"/>
    <property type="molecule type" value="Genomic_DNA"/>
</dbReference>